<gene>
    <name evidence="1" type="ORF">SPELUC_LOCUS13935</name>
</gene>
<evidence type="ECO:0000313" key="2">
    <source>
        <dbReference type="Proteomes" id="UP000789366"/>
    </source>
</evidence>
<organism evidence="1 2">
    <name type="scientific">Cetraspora pellucida</name>
    <dbReference type="NCBI Taxonomy" id="1433469"/>
    <lineage>
        <taxon>Eukaryota</taxon>
        <taxon>Fungi</taxon>
        <taxon>Fungi incertae sedis</taxon>
        <taxon>Mucoromycota</taxon>
        <taxon>Glomeromycotina</taxon>
        <taxon>Glomeromycetes</taxon>
        <taxon>Diversisporales</taxon>
        <taxon>Gigasporaceae</taxon>
        <taxon>Cetraspora</taxon>
    </lineage>
</organism>
<accession>A0ACA9QCX5</accession>
<feature type="non-terminal residue" evidence="1">
    <location>
        <position position="1"/>
    </location>
</feature>
<keyword evidence="2" id="KW-1185">Reference proteome</keyword>
<evidence type="ECO:0000313" key="1">
    <source>
        <dbReference type="EMBL" id="CAG8742806.1"/>
    </source>
</evidence>
<proteinExistence type="predicted"/>
<comment type="caution">
    <text evidence="1">The sequence shown here is derived from an EMBL/GenBank/DDBJ whole genome shotgun (WGS) entry which is preliminary data.</text>
</comment>
<name>A0ACA9QCX5_9GLOM</name>
<dbReference type="Proteomes" id="UP000789366">
    <property type="component" value="Unassembled WGS sequence"/>
</dbReference>
<protein>
    <submittedName>
        <fullName evidence="1">14241_t:CDS:1</fullName>
    </submittedName>
</protein>
<reference evidence="1" key="1">
    <citation type="submission" date="2021-06" db="EMBL/GenBank/DDBJ databases">
        <authorList>
            <person name="Kallberg Y."/>
            <person name="Tangrot J."/>
            <person name="Rosling A."/>
        </authorList>
    </citation>
    <scope>NUCLEOTIDE SEQUENCE</scope>
    <source>
        <strain evidence="1">28 12/20/2015</strain>
    </source>
</reference>
<feature type="non-terminal residue" evidence="1">
    <location>
        <position position="131"/>
    </location>
</feature>
<sequence length="131" mass="15439">SYSETARHIYYPLQSLQEYNNYDPENLLMRSHNSYILDSNKYKKGVNGYSILFELSSMNFPLSFLVDIMHALFENIAPYIKYYQKKSECLQAALISFHYFLHIAELIYETGPAWATWQFSIERLCGMLIPL</sequence>
<dbReference type="EMBL" id="CAJVPW010038763">
    <property type="protein sequence ID" value="CAG8742806.1"/>
    <property type="molecule type" value="Genomic_DNA"/>
</dbReference>